<evidence type="ECO:0000313" key="1">
    <source>
        <dbReference type="EMBL" id="QHU18318.1"/>
    </source>
</evidence>
<protein>
    <submittedName>
        <fullName evidence="1">Uncharacterized protein</fullName>
    </submittedName>
</protein>
<name>A0A6C0KPQ3_9ZZZZ</name>
<dbReference type="EMBL" id="MN740927">
    <property type="protein sequence ID" value="QHU18318.1"/>
    <property type="molecule type" value="Genomic_DNA"/>
</dbReference>
<organism evidence="1">
    <name type="scientific">viral metagenome</name>
    <dbReference type="NCBI Taxonomy" id="1070528"/>
    <lineage>
        <taxon>unclassified sequences</taxon>
        <taxon>metagenomes</taxon>
        <taxon>organismal metagenomes</taxon>
    </lineage>
</organism>
<accession>A0A6C0KPQ3</accession>
<reference evidence="1" key="1">
    <citation type="journal article" date="2020" name="Nature">
        <title>Giant virus diversity and host interactions through global metagenomics.</title>
        <authorList>
            <person name="Schulz F."/>
            <person name="Roux S."/>
            <person name="Paez-Espino D."/>
            <person name="Jungbluth S."/>
            <person name="Walsh D.A."/>
            <person name="Denef V.J."/>
            <person name="McMahon K.D."/>
            <person name="Konstantinidis K.T."/>
            <person name="Eloe-Fadrosh E.A."/>
            <person name="Kyrpides N.C."/>
            <person name="Woyke T."/>
        </authorList>
    </citation>
    <scope>NUCLEOTIDE SEQUENCE</scope>
    <source>
        <strain evidence="1">GVMAG-S-3300013006-138</strain>
    </source>
</reference>
<sequence length="186" mass="21657">MNLFILFNNPIEAAQAHVDKHVIKMILEVCQMLYTAHWTSAYPDLIKKGKKGLPLPPSLEKAPRKKDSETRAYAHCHINHPCTKWIRHSLQNYIFACNLGIALGEEYKYRWPQKNRPHSCEGHVRWLKANPPDLPTLGQTPFAIAMDDKYKISEDPIESYRHYYLTAKKDKGLLKYTRREKPGFIV</sequence>
<proteinExistence type="predicted"/>
<dbReference type="AlphaFoldDB" id="A0A6C0KPQ3"/>